<reference evidence="2" key="2">
    <citation type="submission" date="2021-09" db="EMBL/GenBank/DDBJ databases">
        <authorList>
            <person name="Gilroy R."/>
        </authorList>
    </citation>
    <scope>NUCLEOTIDE SEQUENCE</scope>
    <source>
        <strain evidence="2">6966</strain>
    </source>
</reference>
<comment type="caution">
    <text evidence="2">The sequence shown here is derived from an EMBL/GenBank/DDBJ whole genome shotgun (WGS) entry which is preliminary data.</text>
</comment>
<evidence type="ECO:0000313" key="2">
    <source>
        <dbReference type="EMBL" id="HJF69176.1"/>
    </source>
</evidence>
<proteinExistence type="predicted"/>
<evidence type="ECO:0000256" key="1">
    <source>
        <dbReference type="SAM" id="SignalP"/>
    </source>
</evidence>
<protein>
    <recommendedName>
        <fullName evidence="4">DUF4252 domain-containing protein</fullName>
    </recommendedName>
</protein>
<accession>A0A921H182</accession>
<organism evidence="2 3">
    <name type="scientific">Butyricimonas virosa</name>
    <dbReference type="NCBI Taxonomy" id="544645"/>
    <lineage>
        <taxon>Bacteria</taxon>
        <taxon>Pseudomonadati</taxon>
        <taxon>Bacteroidota</taxon>
        <taxon>Bacteroidia</taxon>
        <taxon>Bacteroidales</taxon>
        <taxon>Odoribacteraceae</taxon>
        <taxon>Butyricimonas</taxon>
    </lineage>
</organism>
<feature type="chain" id="PRO_5036859607" description="DUF4252 domain-containing protein" evidence="1">
    <location>
        <begin position="20"/>
        <end position="241"/>
    </location>
</feature>
<dbReference type="EMBL" id="DYVS01000004">
    <property type="protein sequence ID" value="HJF69176.1"/>
    <property type="molecule type" value="Genomic_DNA"/>
</dbReference>
<gene>
    <name evidence="2" type="ORF">K8V05_00295</name>
</gene>
<keyword evidence="1" id="KW-0732">Signal</keyword>
<dbReference type="AlphaFoldDB" id="A0A921H182"/>
<feature type="signal peptide" evidence="1">
    <location>
        <begin position="1"/>
        <end position="19"/>
    </location>
</feature>
<sequence>MKNVILFFALVFMGIQLNAQEKTFKNFEVCRRGDFVFVLAPNFEHEFEALKQEYLTHDYFREETDTLQLTDSINHWLGNADVYLEKKDPYDFGFGFDKLIPETLKQQLQGVEMEDIDDRYFRVYALVNNSGEILSLYFVIRQDRLPLFREEELQMIYDGIIHSKIDVDRLEFSHLDHSEVKKMKKMILAAVSGEERKALYKEMMEKRIPCKYGVIRCLDVFKDVLFQGENEVRRLLGRPSR</sequence>
<evidence type="ECO:0008006" key="4">
    <source>
        <dbReference type="Google" id="ProtNLM"/>
    </source>
</evidence>
<name>A0A921H182_9BACT</name>
<reference evidence="2" key="1">
    <citation type="journal article" date="2021" name="PeerJ">
        <title>Extensive microbial diversity within the chicken gut microbiome revealed by metagenomics and culture.</title>
        <authorList>
            <person name="Gilroy R."/>
            <person name="Ravi A."/>
            <person name="Getino M."/>
            <person name="Pursley I."/>
            <person name="Horton D.L."/>
            <person name="Alikhan N.F."/>
            <person name="Baker D."/>
            <person name="Gharbi K."/>
            <person name="Hall N."/>
            <person name="Watson M."/>
            <person name="Adriaenssens E.M."/>
            <person name="Foster-Nyarko E."/>
            <person name="Jarju S."/>
            <person name="Secka A."/>
            <person name="Antonio M."/>
            <person name="Oren A."/>
            <person name="Chaudhuri R.R."/>
            <person name="La Ragione R."/>
            <person name="Hildebrand F."/>
            <person name="Pallen M.J."/>
        </authorList>
    </citation>
    <scope>NUCLEOTIDE SEQUENCE</scope>
    <source>
        <strain evidence="2">6966</strain>
    </source>
</reference>
<dbReference type="Proteomes" id="UP000742098">
    <property type="component" value="Unassembled WGS sequence"/>
</dbReference>
<evidence type="ECO:0000313" key="3">
    <source>
        <dbReference type="Proteomes" id="UP000742098"/>
    </source>
</evidence>